<keyword evidence="8" id="KW-0732">Signal</keyword>
<evidence type="ECO:0000256" key="4">
    <source>
        <dbReference type="ARBA" id="ARBA00022692"/>
    </source>
</evidence>
<reference evidence="10 11" key="1">
    <citation type="submission" date="2019-03" db="EMBL/GenBank/DDBJ databases">
        <title>Dyadobacter AR-3-6 sp. nov., isolated from arctic soil.</title>
        <authorList>
            <person name="Chaudhary D.K."/>
        </authorList>
    </citation>
    <scope>NUCLEOTIDE SEQUENCE [LARGE SCALE GENOMIC DNA]</scope>
    <source>
        <strain evidence="10 11">AR-3-6</strain>
    </source>
</reference>
<dbReference type="InterPro" id="IPR023996">
    <property type="entry name" value="TonB-dep_OMP_SusC/RagA"/>
</dbReference>
<dbReference type="FunFam" id="2.170.130.10:FF:000008">
    <property type="entry name" value="SusC/RagA family TonB-linked outer membrane protein"/>
    <property type="match status" value="1"/>
</dbReference>
<dbReference type="Pfam" id="PF07715">
    <property type="entry name" value="Plug"/>
    <property type="match status" value="1"/>
</dbReference>
<feature type="signal peptide" evidence="8">
    <location>
        <begin position="1"/>
        <end position="23"/>
    </location>
</feature>
<dbReference type="PROSITE" id="PS52016">
    <property type="entry name" value="TONB_DEPENDENT_REC_3"/>
    <property type="match status" value="1"/>
</dbReference>
<dbReference type="InterPro" id="IPR036942">
    <property type="entry name" value="Beta-barrel_TonB_sf"/>
</dbReference>
<dbReference type="AlphaFoldDB" id="A0A4R5DMX1"/>
<dbReference type="Gene3D" id="2.60.40.1120">
    <property type="entry name" value="Carboxypeptidase-like, regulatory domain"/>
    <property type="match status" value="1"/>
</dbReference>
<name>A0A4R5DMX1_9BACT</name>
<dbReference type="SUPFAM" id="SSF49464">
    <property type="entry name" value="Carboxypeptidase regulatory domain-like"/>
    <property type="match status" value="1"/>
</dbReference>
<dbReference type="NCBIfam" id="TIGR04057">
    <property type="entry name" value="SusC_RagA_signa"/>
    <property type="match status" value="1"/>
</dbReference>
<dbReference type="Gene3D" id="2.170.130.10">
    <property type="entry name" value="TonB-dependent receptor, plug domain"/>
    <property type="match status" value="1"/>
</dbReference>
<keyword evidence="3 7" id="KW-1134">Transmembrane beta strand</keyword>
<proteinExistence type="inferred from homology"/>
<organism evidence="10 11">
    <name type="scientific">Dyadobacter psychrotolerans</name>
    <dbReference type="NCBI Taxonomy" id="2541721"/>
    <lineage>
        <taxon>Bacteria</taxon>
        <taxon>Pseudomonadati</taxon>
        <taxon>Bacteroidota</taxon>
        <taxon>Cytophagia</taxon>
        <taxon>Cytophagales</taxon>
        <taxon>Spirosomataceae</taxon>
        <taxon>Dyadobacter</taxon>
    </lineage>
</organism>
<sequence>MNRKLLLLLGVLHLGIWPENAQAHRLARNNATVQFRADQTVSGRVTAENGDVLPGVTVMMKATTTGTTTDIEGNYKISVTGPSAILVFSYVGYATREITVGNSSVADVKLSTDDKNLNEVIVVGYGNQERRDVTGAVSMVKSQNIKDLPLTSADQKLSGQVAGVQVSQVTGTPGGGVVVRVRGSGSLGAGDDPLYVIDGFPVTNSFDKSTNPLSALNPDDIESITVLKDASSTAIYGSRGANGVILISTKQAKAGTSKIEFNAYGGFQIAPQRSKIKMMNAEQFANFRTDYRQDLAKFEGRTFDPASIPADYQNPSALGAGTDWYDVLTKTAAQQNYNLTFSKGTDNLRSVLSAGYFNQDGVIRNTGFERYSLRLNVDGSPMKNVRIGLNLNPSFVNRKIANTEGQSNTSLLTQGLLNSPVAAVYNADGTYNQRVTSTDAFVNANPLSTLLDTKNSSATARVLTNTYLEVTPLPGLTLKTTFNVDYTSARFDLFKASTVGTFRNPPPQPATGSVINNSMINWLNENTLTYNRTFGKHRFDALLGYTVQKEVYRQNATYGASYPSDAVETINAATAVTAGADYQEWRLLSYLARINYSLADRYLLSVAIRRDGSSRFGVDNRWANFPSVSGAWRVSEEHFFPKTPWVEEVKIRASYGLSGNNNIGNYAYIPRIGTDNYNFGGTLASGFLLSSLANSQLGWESSRQTDLGLDVALLKGRLYVSAEFYNRHTEDMLQTLDIPASSGFSSAITNVGNVRNRGFELSVNSKNAVSGKFKWDTDFNISFNRNKVLDIGGKTQILSGELSSNITKVGQPMGMFYGFDFQGIVQNQTELDAIPKYAGQVVGSVKYRDVNEDGKIDVNDRTTIGSPYPKFTWGMTNRFSYGKLDMSVLITGVQGSQIFDVYKRFTTNIDGVFNVEEAVKDRWRSPEQPGNGEIPTTNASTSWSRELNSLWVKNASFVSVRNITLGYTIKTPSKFSARVYASGQNMFLFSPYKGGWPELSYQGNSSLAPGINYTGYPVPVSYILGVNFQF</sequence>
<dbReference type="InterPro" id="IPR039426">
    <property type="entry name" value="TonB-dep_rcpt-like"/>
</dbReference>
<dbReference type="InterPro" id="IPR012910">
    <property type="entry name" value="Plug_dom"/>
</dbReference>
<dbReference type="Gene3D" id="2.40.170.20">
    <property type="entry name" value="TonB-dependent receptor, beta-barrel domain"/>
    <property type="match status" value="1"/>
</dbReference>
<keyword evidence="11" id="KW-1185">Reference proteome</keyword>
<dbReference type="Proteomes" id="UP000294850">
    <property type="component" value="Unassembled WGS sequence"/>
</dbReference>
<evidence type="ECO:0000256" key="5">
    <source>
        <dbReference type="ARBA" id="ARBA00023136"/>
    </source>
</evidence>
<evidence type="ECO:0000259" key="9">
    <source>
        <dbReference type="Pfam" id="PF07715"/>
    </source>
</evidence>
<evidence type="ECO:0000256" key="2">
    <source>
        <dbReference type="ARBA" id="ARBA00022448"/>
    </source>
</evidence>
<keyword evidence="4 7" id="KW-0812">Transmembrane</keyword>
<dbReference type="GO" id="GO:0009279">
    <property type="term" value="C:cell outer membrane"/>
    <property type="evidence" value="ECO:0007669"/>
    <property type="project" value="UniProtKB-SubCell"/>
</dbReference>
<evidence type="ECO:0000313" key="10">
    <source>
        <dbReference type="EMBL" id="TDE14877.1"/>
    </source>
</evidence>
<protein>
    <submittedName>
        <fullName evidence="10">TonB-dependent receptor</fullName>
    </submittedName>
</protein>
<dbReference type="SUPFAM" id="SSF56935">
    <property type="entry name" value="Porins"/>
    <property type="match status" value="1"/>
</dbReference>
<keyword evidence="5 7" id="KW-0472">Membrane</keyword>
<accession>A0A4R5DMX1</accession>
<comment type="caution">
    <text evidence="10">The sequence shown here is derived from an EMBL/GenBank/DDBJ whole genome shotgun (WGS) entry which is preliminary data.</text>
</comment>
<dbReference type="NCBIfam" id="TIGR04056">
    <property type="entry name" value="OMP_RagA_SusC"/>
    <property type="match status" value="1"/>
</dbReference>
<comment type="subcellular location">
    <subcellularLocation>
        <location evidence="1 7">Cell outer membrane</location>
        <topology evidence="1 7">Multi-pass membrane protein</topology>
    </subcellularLocation>
</comment>
<dbReference type="InterPro" id="IPR023997">
    <property type="entry name" value="TonB-dep_OMP_SusC/RagA_CS"/>
</dbReference>
<evidence type="ECO:0000256" key="7">
    <source>
        <dbReference type="PROSITE-ProRule" id="PRU01360"/>
    </source>
</evidence>
<evidence type="ECO:0000256" key="1">
    <source>
        <dbReference type="ARBA" id="ARBA00004571"/>
    </source>
</evidence>
<evidence type="ECO:0000256" key="6">
    <source>
        <dbReference type="ARBA" id="ARBA00023237"/>
    </source>
</evidence>
<evidence type="ECO:0000313" key="11">
    <source>
        <dbReference type="Proteomes" id="UP000294850"/>
    </source>
</evidence>
<feature type="domain" description="TonB-dependent receptor plug" evidence="9">
    <location>
        <begin position="130"/>
        <end position="244"/>
    </location>
</feature>
<keyword evidence="6 7" id="KW-0998">Cell outer membrane</keyword>
<dbReference type="Pfam" id="PF13715">
    <property type="entry name" value="CarbopepD_reg_2"/>
    <property type="match status" value="1"/>
</dbReference>
<comment type="similarity">
    <text evidence="7">Belongs to the TonB-dependent receptor family.</text>
</comment>
<dbReference type="EMBL" id="SMFL01000005">
    <property type="protein sequence ID" value="TDE14877.1"/>
    <property type="molecule type" value="Genomic_DNA"/>
</dbReference>
<keyword evidence="2 7" id="KW-0813">Transport</keyword>
<feature type="chain" id="PRO_5020927898" evidence="8">
    <location>
        <begin position="24"/>
        <end position="1030"/>
    </location>
</feature>
<dbReference type="InterPro" id="IPR008969">
    <property type="entry name" value="CarboxyPept-like_regulatory"/>
</dbReference>
<evidence type="ECO:0000256" key="3">
    <source>
        <dbReference type="ARBA" id="ARBA00022452"/>
    </source>
</evidence>
<dbReference type="OrthoDB" id="9768177at2"/>
<evidence type="ECO:0000256" key="8">
    <source>
        <dbReference type="SAM" id="SignalP"/>
    </source>
</evidence>
<dbReference type="RefSeq" id="WP_131959461.1">
    <property type="nucleotide sequence ID" value="NZ_SMFL01000005.1"/>
</dbReference>
<dbReference type="InterPro" id="IPR037066">
    <property type="entry name" value="Plug_dom_sf"/>
</dbReference>
<gene>
    <name evidence="10" type="ORF">E0F88_17010</name>
</gene>
<keyword evidence="10" id="KW-0675">Receptor</keyword>